<dbReference type="KEGG" id="ntr:B0W44_15790"/>
<proteinExistence type="predicted"/>
<protein>
    <submittedName>
        <fullName evidence="1">Uncharacterized protein</fullName>
    </submittedName>
</protein>
<dbReference type="EMBL" id="CP019699">
    <property type="protein sequence ID" value="AQS55656.1"/>
    <property type="molecule type" value="Genomic_DNA"/>
</dbReference>
<dbReference type="RefSeq" id="WP_169835471.1">
    <property type="nucleotide sequence ID" value="NZ_CP019699.1"/>
</dbReference>
<name>A0A1U9K6L6_9BACL</name>
<organism evidence="1 3">
    <name type="scientific">Novibacillus thermophilus</name>
    <dbReference type="NCBI Taxonomy" id="1471761"/>
    <lineage>
        <taxon>Bacteria</taxon>
        <taxon>Bacillati</taxon>
        <taxon>Bacillota</taxon>
        <taxon>Bacilli</taxon>
        <taxon>Bacillales</taxon>
        <taxon>Thermoactinomycetaceae</taxon>
        <taxon>Novibacillus</taxon>
    </lineage>
</organism>
<keyword evidence="3" id="KW-1185">Reference proteome</keyword>
<reference evidence="1" key="2">
    <citation type="submission" date="2017-02" db="EMBL/GenBank/DDBJ databases">
        <authorList>
            <person name="Peterson S.W."/>
        </authorList>
    </citation>
    <scope>NUCLEOTIDE SEQUENCE</scope>
    <source>
        <strain evidence="1">SG-1</strain>
    </source>
</reference>
<reference evidence="1 3" key="1">
    <citation type="journal article" date="2015" name="Int. J. Syst. Evol. Microbiol.">
        <title>Novibacillus thermophilus gen. nov., sp. nov., a Gram-staining-negative and moderately thermophilic member of the family Thermoactinomycetaceae.</title>
        <authorList>
            <person name="Yang G."/>
            <person name="Chen J."/>
            <person name="Zhou S."/>
        </authorList>
    </citation>
    <scope>NUCLEOTIDE SEQUENCE [LARGE SCALE GENOMIC DNA]</scope>
    <source>
        <strain evidence="1 3">SG-1</strain>
    </source>
</reference>
<dbReference type="EMBL" id="CP019699">
    <property type="protein sequence ID" value="AQS56990.1"/>
    <property type="molecule type" value="Genomic_DNA"/>
</dbReference>
<evidence type="ECO:0000313" key="3">
    <source>
        <dbReference type="Proteomes" id="UP000188603"/>
    </source>
</evidence>
<gene>
    <name evidence="1" type="ORF">B0W44_07520</name>
    <name evidence="2" type="ORF">B0W44_15790</name>
</gene>
<evidence type="ECO:0000313" key="2">
    <source>
        <dbReference type="EMBL" id="AQS56990.1"/>
    </source>
</evidence>
<dbReference type="AlphaFoldDB" id="A0A1U9K6L6"/>
<dbReference type="KEGG" id="ntr:B0W44_07520"/>
<sequence>MRIAMVCHEKTYEALIKVVKEAGGEVSPPLTKWDQAIDWVESGAQLLVIDMSIPFADTISSLPLPKVVYKGSIRDFRSDFEHCLKDLQEELSRAEKEHVKSEPTVDEDEEMFTINENEIQPVKELSRVSREKPALIQNKGKLENRKKEGMDFFGKMSKVKGVKDWFPKELRREKRSNSWMLIPNRLVIYAPKASTHSVMLSWTIAQSAGTNGALAEITYPYSELAAFLQSIPPVTLMPPEERVKQNPVWEMEGVPIISSPVVYPVRQKWNSEVVKEWLKIIEDYFRGRMIVLHLGRQMPIPVLKEVMSWSSANIWMVQDTEVDLGMADVQIETLVKQGVLLEDSVLLVEDIHGKKLPWEVLDIPVLTKMNIGEIERTVHQIGAWLEAKSGPSLVRKEV</sequence>
<evidence type="ECO:0000313" key="1">
    <source>
        <dbReference type="EMBL" id="AQS55656.1"/>
    </source>
</evidence>
<dbReference type="STRING" id="1471761.B0W44_07520"/>
<dbReference type="Proteomes" id="UP000188603">
    <property type="component" value="Chromosome"/>
</dbReference>
<accession>A0A1U9K6L6</accession>